<evidence type="ECO:0000256" key="3">
    <source>
        <dbReference type="ARBA" id="ARBA00022759"/>
    </source>
</evidence>
<dbReference type="AlphaFoldDB" id="A0A1J5SEN7"/>
<organism evidence="8">
    <name type="scientific">mine drainage metagenome</name>
    <dbReference type="NCBI Taxonomy" id="410659"/>
    <lineage>
        <taxon>unclassified sequences</taxon>
        <taxon>metagenomes</taxon>
        <taxon>ecological metagenomes</taxon>
    </lineage>
</organism>
<gene>
    <name evidence="8" type="ORF">GALL_111390</name>
</gene>
<evidence type="ECO:0000313" key="8">
    <source>
        <dbReference type="EMBL" id="OIR06889.1"/>
    </source>
</evidence>
<dbReference type="NCBIfam" id="TIGR00255">
    <property type="entry name" value="YicC/YloC family endoribonuclease"/>
    <property type="match status" value="1"/>
</dbReference>
<dbReference type="InterPro" id="IPR013551">
    <property type="entry name" value="YicC-like_C"/>
</dbReference>
<evidence type="ECO:0000256" key="2">
    <source>
        <dbReference type="ARBA" id="ARBA00022722"/>
    </source>
</evidence>
<dbReference type="PANTHER" id="PTHR30636">
    <property type="entry name" value="UPF0701 PROTEIN YICC"/>
    <property type="match status" value="1"/>
</dbReference>
<feature type="domain" description="Endoribonuclease YicC-like N-terminal" evidence="6">
    <location>
        <begin position="2"/>
        <end position="154"/>
    </location>
</feature>
<sequence length="288" mass="31650">MIQSMTGYAAVQRDLGLAVLHLELKSVNSRYLDINFRIGEELRFLEMPLRELIAARIGRGKVECRGTLASIAAVPREQAPNSALLEQLARLQAAVRATLPEAAPLSVAEVLRWPGVLADQSLPQETLQAECLALAATAIDEFIATRAREGAKLASMIAERVVRMRELVAEAQPLLPAALSEYQERLANKLREAAASLDEERIRQEVGLYASRIDVAEELSRLAAHLGEVERVLKKGGAAGKRLDFLMQELNREANTLASKSVSSVITGIALELKLLIEQMREQIQNLE</sequence>
<evidence type="ECO:0008006" key="9">
    <source>
        <dbReference type="Google" id="ProtNLM"/>
    </source>
</evidence>
<comment type="cofactor">
    <cofactor evidence="1">
        <name>a divalent metal cation</name>
        <dbReference type="ChEBI" id="CHEBI:60240"/>
    </cofactor>
</comment>
<protein>
    <recommendedName>
        <fullName evidence="9">YicC family protein</fullName>
    </recommendedName>
</protein>
<dbReference type="GO" id="GO:0004521">
    <property type="term" value="F:RNA endonuclease activity"/>
    <property type="evidence" value="ECO:0007669"/>
    <property type="project" value="InterPro"/>
</dbReference>
<reference evidence="8" key="1">
    <citation type="submission" date="2016-10" db="EMBL/GenBank/DDBJ databases">
        <title>Sequence of Gallionella enrichment culture.</title>
        <authorList>
            <person name="Poehlein A."/>
            <person name="Muehling M."/>
            <person name="Daniel R."/>
        </authorList>
    </citation>
    <scope>NUCLEOTIDE SEQUENCE</scope>
</reference>
<comment type="caution">
    <text evidence="8">The sequence shown here is derived from an EMBL/GenBank/DDBJ whole genome shotgun (WGS) entry which is preliminary data.</text>
</comment>
<dbReference type="Pfam" id="PF03755">
    <property type="entry name" value="YicC-like_N"/>
    <property type="match status" value="1"/>
</dbReference>
<keyword evidence="4" id="KW-0378">Hydrolase</keyword>
<keyword evidence="2" id="KW-0540">Nuclease</keyword>
<dbReference type="Pfam" id="PF08340">
    <property type="entry name" value="YicC-like_C"/>
    <property type="match status" value="1"/>
</dbReference>
<feature type="domain" description="Endoribonuclease YicC-like C-terminal" evidence="7">
    <location>
        <begin position="175"/>
        <end position="288"/>
    </location>
</feature>
<evidence type="ECO:0000259" key="6">
    <source>
        <dbReference type="Pfam" id="PF03755"/>
    </source>
</evidence>
<evidence type="ECO:0000256" key="5">
    <source>
        <dbReference type="ARBA" id="ARBA00035648"/>
    </source>
</evidence>
<evidence type="ECO:0000259" key="7">
    <source>
        <dbReference type="Pfam" id="PF08340"/>
    </source>
</evidence>
<evidence type="ECO:0000256" key="1">
    <source>
        <dbReference type="ARBA" id="ARBA00001968"/>
    </source>
</evidence>
<proteinExistence type="inferred from homology"/>
<keyword evidence="3" id="KW-0255">Endonuclease</keyword>
<dbReference type="GO" id="GO:0016787">
    <property type="term" value="F:hydrolase activity"/>
    <property type="evidence" value="ECO:0007669"/>
    <property type="project" value="UniProtKB-KW"/>
</dbReference>
<accession>A0A1J5SEN7</accession>
<dbReference type="PANTHER" id="PTHR30636:SF3">
    <property type="entry name" value="UPF0701 PROTEIN YICC"/>
    <property type="match status" value="1"/>
</dbReference>
<dbReference type="EMBL" id="MLJW01000041">
    <property type="protein sequence ID" value="OIR06889.1"/>
    <property type="molecule type" value="Genomic_DNA"/>
</dbReference>
<name>A0A1J5SEN7_9ZZZZ</name>
<dbReference type="InterPro" id="IPR005229">
    <property type="entry name" value="YicC/YloC-like"/>
</dbReference>
<evidence type="ECO:0000256" key="4">
    <source>
        <dbReference type="ARBA" id="ARBA00022801"/>
    </source>
</evidence>
<dbReference type="InterPro" id="IPR013527">
    <property type="entry name" value="YicC-like_N"/>
</dbReference>
<comment type="similarity">
    <text evidence="5">Belongs to the YicC/YloC family.</text>
</comment>